<dbReference type="InterPro" id="IPR009057">
    <property type="entry name" value="Homeodomain-like_sf"/>
</dbReference>
<dbReference type="Proteomes" id="UP000198131">
    <property type="component" value="Unassembled WGS sequence"/>
</dbReference>
<dbReference type="PRINTS" id="PR00455">
    <property type="entry name" value="HTHTETR"/>
</dbReference>
<dbReference type="PANTHER" id="PTHR43479:SF11">
    <property type="entry name" value="ACREF_ENVCD OPERON REPRESSOR-RELATED"/>
    <property type="match status" value="1"/>
</dbReference>
<evidence type="ECO:0000313" key="5">
    <source>
        <dbReference type="Proteomes" id="UP000198131"/>
    </source>
</evidence>
<dbReference type="InterPro" id="IPR050624">
    <property type="entry name" value="HTH-type_Tx_Regulator"/>
</dbReference>
<reference evidence="5" key="1">
    <citation type="submission" date="2017-06" db="EMBL/GenBank/DDBJ databases">
        <authorList>
            <person name="Varghese N."/>
            <person name="Submissions S."/>
        </authorList>
    </citation>
    <scope>NUCLEOTIDE SEQUENCE [LARGE SCALE GENOMIC DNA]</scope>
    <source>
        <strain evidence="5">DSM 11116</strain>
    </source>
</reference>
<dbReference type="PROSITE" id="PS50977">
    <property type="entry name" value="HTH_TETR_2"/>
    <property type="match status" value="1"/>
</dbReference>
<dbReference type="GO" id="GO:0003677">
    <property type="term" value="F:DNA binding"/>
    <property type="evidence" value="ECO:0007669"/>
    <property type="project" value="UniProtKB-UniRule"/>
</dbReference>
<feature type="DNA-binding region" description="H-T-H motif" evidence="2">
    <location>
        <begin position="25"/>
        <end position="44"/>
    </location>
</feature>
<evidence type="ECO:0000256" key="2">
    <source>
        <dbReference type="PROSITE-ProRule" id="PRU00335"/>
    </source>
</evidence>
<dbReference type="PANTHER" id="PTHR43479">
    <property type="entry name" value="ACREF/ENVCD OPERON REPRESSOR-RELATED"/>
    <property type="match status" value="1"/>
</dbReference>
<keyword evidence="1 2" id="KW-0238">DNA-binding</keyword>
<accession>A0A212TIZ0</accession>
<dbReference type="OrthoDB" id="9789566at2"/>
<keyword evidence="5" id="KW-1185">Reference proteome</keyword>
<dbReference type="EMBL" id="FYEW01000001">
    <property type="protein sequence ID" value="SNC65992.1"/>
    <property type="molecule type" value="Genomic_DNA"/>
</dbReference>
<feature type="domain" description="HTH tetR-type" evidence="3">
    <location>
        <begin position="2"/>
        <end position="62"/>
    </location>
</feature>
<organism evidence="4 5">
    <name type="scientific">Hymenobacter gelipurpurascens</name>
    <dbReference type="NCBI Taxonomy" id="89968"/>
    <lineage>
        <taxon>Bacteria</taxon>
        <taxon>Pseudomonadati</taxon>
        <taxon>Bacteroidota</taxon>
        <taxon>Cytophagia</taxon>
        <taxon>Cytophagales</taxon>
        <taxon>Hymenobacteraceae</taxon>
        <taxon>Hymenobacter</taxon>
    </lineage>
</organism>
<gene>
    <name evidence="4" type="ORF">SAMN06265337_1460</name>
</gene>
<dbReference type="InterPro" id="IPR001647">
    <property type="entry name" value="HTH_TetR"/>
</dbReference>
<evidence type="ECO:0000256" key="1">
    <source>
        <dbReference type="ARBA" id="ARBA00023125"/>
    </source>
</evidence>
<proteinExistence type="predicted"/>
<sequence length="177" mass="20685">MTNRKQHIAQTALQLFGEKGFEHTPTQLIAKEAGVSEALIFKHFGSKEQLLDFIIKNGYKRIIEQNRGWFEGRAPLEFVHSVIELPYKLVREEPHFWKLQSRLADSATAIKQHERFLQPVPALLRKAFEQLGYEDPAKESSLLLLLVEALWKIEVNKDDEQVREMLDFIKSKYQPRN</sequence>
<dbReference type="Gene3D" id="1.10.357.10">
    <property type="entry name" value="Tetracycline Repressor, domain 2"/>
    <property type="match status" value="1"/>
</dbReference>
<evidence type="ECO:0000259" key="3">
    <source>
        <dbReference type="PROSITE" id="PS50977"/>
    </source>
</evidence>
<dbReference type="SUPFAM" id="SSF46689">
    <property type="entry name" value="Homeodomain-like"/>
    <property type="match status" value="1"/>
</dbReference>
<dbReference type="Pfam" id="PF00440">
    <property type="entry name" value="TetR_N"/>
    <property type="match status" value="1"/>
</dbReference>
<dbReference type="AlphaFoldDB" id="A0A212TIZ0"/>
<protein>
    <submittedName>
        <fullName evidence="4">Transcriptional regulator, TetR family</fullName>
    </submittedName>
</protein>
<evidence type="ECO:0000313" key="4">
    <source>
        <dbReference type="EMBL" id="SNC65992.1"/>
    </source>
</evidence>
<name>A0A212TIZ0_9BACT</name>
<dbReference type="RefSeq" id="WP_088842697.1">
    <property type="nucleotide sequence ID" value="NZ_FYEW01000001.1"/>
</dbReference>